<keyword evidence="10" id="KW-0121">Carboxypeptidase</keyword>
<dbReference type="Pfam" id="PF22888">
    <property type="entry name" value="FIMAH"/>
    <property type="match status" value="1"/>
</dbReference>
<accession>A0ABX0GWJ0</accession>
<evidence type="ECO:0000313" key="11">
    <source>
        <dbReference type="Proteomes" id="UP000800981"/>
    </source>
</evidence>
<evidence type="ECO:0000256" key="4">
    <source>
        <dbReference type="ARBA" id="ARBA00022801"/>
    </source>
</evidence>
<dbReference type="PROSITE" id="PS51318">
    <property type="entry name" value="TAT"/>
    <property type="match status" value="1"/>
</dbReference>
<gene>
    <name evidence="10" type="ORF">G9H71_11820</name>
</gene>
<evidence type="ECO:0000256" key="1">
    <source>
        <dbReference type="ARBA" id="ARBA00001947"/>
    </source>
</evidence>
<keyword evidence="8" id="KW-0732">Signal</keyword>
<evidence type="ECO:0000259" key="9">
    <source>
        <dbReference type="PROSITE" id="PS52035"/>
    </source>
</evidence>
<organism evidence="10 11">
    <name type="scientific">Motilibacter deserti</name>
    <dbReference type="NCBI Taxonomy" id="2714956"/>
    <lineage>
        <taxon>Bacteria</taxon>
        <taxon>Bacillati</taxon>
        <taxon>Actinomycetota</taxon>
        <taxon>Actinomycetes</taxon>
        <taxon>Motilibacterales</taxon>
        <taxon>Motilibacteraceae</taxon>
        <taxon>Motilibacter</taxon>
    </lineage>
</organism>
<comment type="caution">
    <text evidence="7">Lacks conserved residue(s) required for the propagation of feature annotation.</text>
</comment>
<keyword evidence="11" id="KW-1185">Reference proteome</keyword>
<dbReference type="SMART" id="SM00631">
    <property type="entry name" value="Zn_pept"/>
    <property type="match status" value="1"/>
</dbReference>
<evidence type="ECO:0000256" key="3">
    <source>
        <dbReference type="ARBA" id="ARBA00022670"/>
    </source>
</evidence>
<dbReference type="InterPro" id="IPR006311">
    <property type="entry name" value="TAT_signal"/>
</dbReference>
<dbReference type="Pfam" id="PF00246">
    <property type="entry name" value="Peptidase_M14"/>
    <property type="match status" value="1"/>
</dbReference>
<evidence type="ECO:0000256" key="6">
    <source>
        <dbReference type="ARBA" id="ARBA00023049"/>
    </source>
</evidence>
<protein>
    <submittedName>
        <fullName evidence="10">Zinc carboxypeptidase</fullName>
    </submittedName>
</protein>
<feature type="signal peptide" evidence="8">
    <location>
        <begin position="1"/>
        <end position="29"/>
    </location>
</feature>
<comment type="cofactor">
    <cofactor evidence="1">
        <name>Zn(2+)</name>
        <dbReference type="ChEBI" id="CHEBI:29105"/>
    </cofactor>
</comment>
<comment type="caution">
    <text evidence="10">The sequence shown here is derived from an EMBL/GenBank/DDBJ whole genome shotgun (WGS) entry which is preliminary data.</text>
</comment>
<sequence>MTRSRLRTRARLLAVGSAAALAAALPVSALPTASADSAATGSAGLSIARVSATTDGERERLLGLGLDVLEFGPDEAEVLLGSGEDRRALAATGLDAQVVDVTDQAEQLARQRAEEDALQAAADRDAALESPLPTGRVSYRTIEEAEAEIREIAHRYPAIVKLFELPNRSLLGRPVLGLEISREVHAASGKPVFLTTGVHHAREWPTLELTLEFAWDVVQSYGTDPEITGLLDSTRLVVVPVVNPDGFDVSRDLAYEMKRKNCRMQAGQVPTAAECASTTNQALGVDLNRNYGPFWGGPGSSANVRAENHHGAHPYSEPEIQNMSALMSAHQVMVALNNHTPDARLLRAPSSPLEPVPTEEELYDGLAQQLGAALSFPAGPWPEVYYVASGVAEEHGLYVNGTLGFTPELTPGHTGLARFHPPYEYVVDQYFGTGYYAGSSLRKAFLIAWRAAADPAKHSVLTGTAPRGAELTIRKQVTVDSSPLADGAVLQSDVEVETTIRVPADGAFEWHVLPSLRQSQYSSTLIPESWTVSCTDWSGEAFRSETVTIARGQSARLDLGDCPVAGVPDIEALLESFHAEGTISDRTRANLRERLDRALASFRTGSEIRTIGFLRQFVARAENQVKGDARDLEARAELVGAADALIAALEAAEEAES</sequence>
<evidence type="ECO:0000256" key="5">
    <source>
        <dbReference type="ARBA" id="ARBA00022833"/>
    </source>
</evidence>
<name>A0ABX0GWJ0_9ACTN</name>
<feature type="chain" id="PRO_5045971188" evidence="8">
    <location>
        <begin position="30"/>
        <end position="657"/>
    </location>
</feature>
<proteinExistence type="inferred from homology"/>
<comment type="similarity">
    <text evidence="2 7">Belongs to the peptidase M14 family.</text>
</comment>
<dbReference type="RefSeq" id="WP_166282004.1">
    <property type="nucleotide sequence ID" value="NZ_JAANNP010000006.1"/>
</dbReference>
<keyword evidence="3" id="KW-0645">Protease</keyword>
<keyword evidence="6" id="KW-0482">Metalloprotease</keyword>
<dbReference type="PROSITE" id="PS52035">
    <property type="entry name" value="PEPTIDASE_M14"/>
    <property type="match status" value="1"/>
</dbReference>
<dbReference type="PANTHER" id="PTHR11705:SF143">
    <property type="entry name" value="SLL0236 PROTEIN"/>
    <property type="match status" value="1"/>
</dbReference>
<dbReference type="GO" id="GO:0004180">
    <property type="term" value="F:carboxypeptidase activity"/>
    <property type="evidence" value="ECO:0007669"/>
    <property type="project" value="UniProtKB-KW"/>
</dbReference>
<feature type="domain" description="Peptidase M14" evidence="9">
    <location>
        <begin position="138"/>
        <end position="477"/>
    </location>
</feature>
<evidence type="ECO:0000256" key="7">
    <source>
        <dbReference type="PROSITE-ProRule" id="PRU01379"/>
    </source>
</evidence>
<dbReference type="InterPro" id="IPR000834">
    <property type="entry name" value="Peptidase_M14"/>
</dbReference>
<dbReference type="Proteomes" id="UP000800981">
    <property type="component" value="Unassembled WGS sequence"/>
</dbReference>
<dbReference type="Gene3D" id="3.40.630.10">
    <property type="entry name" value="Zn peptidases"/>
    <property type="match status" value="1"/>
</dbReference>
<dbReference type="InterPro" id="IPR054470">
    <property type="entry name" value="FIMAH_dom"/>
</dbReference>
<evidence type="ECO:0000256" key="2">
    <source>
        <dbReference type="ARBA" id="ARBA00005988"/>
    </source>
</evidence>
<dbReference type="PANTHER" id="PTHR11705">
    <property type="entry name" value="PROTEASE FAMILY M14 CARBOXYPEPTIDASE A,B"/>
    <property type="match status" value="1"/>
</dbReference>
<keyword evidence="5" id="KW-0862">Zinc</keyword>
<dbReference type="EMBL" id="JAANNP010000006">
    <property type="protein sequence ID" value="NHC14466.1"/>
    <property type="molecule type" value="Genomic_DNA"/>
</dbReference>
<keyword evidence="4" id="KW-0378">Hydrolase</keyword>
<evidence type="ECO:0000313" key="10">
    <source>
        <dbReference type="EMBL" id="NHC14466.1"/>
    </source>
</evidence>
<dbReference type="SUPFAM" id="SSF53187">
    <property type="entry name" value="Zn-dependent exopeptidases"/>
    <property type="match status" value="1"/>
</dbReference>
<evidence type="ECO:0000256" key="8">
    <source>
        <dbReference type="SAM" id="SignalP"/>
    </source>
</evidence>
<reference evidence="10 11" key="1">
    <citation type="submission" date="2020-03" db="EMBL/GenBank/DDBJ databases">
        <title>Two novel Motilibacter sp.</title>
        <authorList>
            <person name="Liu S."/>
        </authorList>
    </citation>
    <scope>NUCLEOTIDE SEQUENCE [LARGE SCALE GENOMIC DNA]</scope>
    <source>
        <strain evidence="10 11">E257</strain>
    </source>
</reference>